<keyword evidence="2" id="KW-1185">Reference proteome</keyword>
<evidence type="ECO:0000313" key="1">
    <source>
        <dbReference type="EMBL" id="KAG8014005.1"/>
    </source>
</evidence>
<organism evidence="1 2">
    <name type="scientific">Nibea albiflora</name>
    <name type="common">Yellow drum</name>
    <name type="synonym">Corvina albiflora</name>
    <dbReference type="NCBI Taxonomy" id="240163"/>
    <lineage>
        <taxon>Eukaryota</taxon>
        <taxon>Metazoa</taxon>
        <taxon>Chordata</taxon>
        <taxon>Craniata</taxon>
        <taxon>Vertebrata</taxon>
        <taxon>Euteleostomi</taxon>
        <taxon>Actinopterygii</taxon>
        <taxon>Neopterygii</taxon>
        <taxon>Teleostei</taxon>
        <taxon>Neoteleostei</taxon>
        <taxon>Acanthomorphata</taxon>
        <taxon>Eupercaria</taxon>
        <taxon>Sciaenidae</taxon>
        <taxon>Nibea</taxon>
    </lineage>
</organism>
<dbReference type="Proteomes" id="UP000805704">
    <property type="component" value="Chromosome 10"/>
</dbReference>
<accession>A0ACB7FIB4</accession>
<reference evidence="1" key="1">
    <citation type="submission" date="2020-04" db="EMBL/GenBank/DDBJ databases">
        <title>A chromosome-scale assembly and high-density genetic map of the yellow drum (Nibea albiflora) genome.</title>
        <authorList>
            <person name="Xu D."/>
            <person name="Zhang W."/>
            <person name="Chen R."/>
            <person name="Tan P."/>
            <person name="Wang L."/>
            <person name="Song H."/>
            <person name="Tian L."/>
            <person name="Zhu Q."/>
            <person name="Wang B."/>
        </authorList>
    </citation>
    <scope>NUCLEOTIDE SEQUENCE</scope>
    <source>
        <strain evidence="1">ZJHYS-2018</strain>
    </source>
</reference>
<name>A0ACB7FIB4_NIBAL</name>
<gene>
    <name evidence="1" type="ORF">GBF38_016272</name>
</gene>
<dbReference type="EMBL" id="CM024798">
    <property type="protein sequence ID" value="KAG8014005.1"/>
    <property type="molecule type" value="Genomic_DNA"/>
</dbReference>
<protein>
    <submittedName>
        <fullName evidence="1">Uncharacterized protein</fullName>
    </submittedName>
</protein>
<comment type="caution">
    <text evidence="1">The sequence shown here is derived from an EMBL/GenBank/DDBJ whole genome shotgun (WGS) entry which is preliminary data.</text>
</comment>
<sequence length="173" mass="19727">MKKTGPYIGDAPYMVDMPLVGERLHIGATHPIGHPIGFRRIFGDGLRLANPDNEVVQPVVNTQPKVDEHSNEGFHWLDEFAHTTLKMTLIPIVTMKKNSQHHHPPLCHCLIHLSGDKERRTLKTTIRSKRMRFDESCDEESSGDEFWWWDEFANTDSETESDTAILLPTASNI</sequence>
<proteinExistence type="predicted"/>
<evidence type="ECO:0000313" key="2">
    <source>
        <dbReference type="Proteomes" id="UP000805704"/>
    </source>
</evidence>